<protein>
    <submittedName>
        <fullName evidence="1">Uncharacterized protein</fullName>
    </submittedName>
</protein>
<accession>X0TRP4</accession>
<feature type="non-terminal residue" evidence="1">
    <location>
        <position position="36"/>
    </location>
</feature>
<dbReference type="EMBL" id="BARS01014679">
    <property type="protein sequence ID" value="GAF95884.1"/>
    <property type="molecule type" value="Genomic_DNA"/>
</dbReference>
<name>X0TRP4_9ZZZZ</name>
<evidence type="ECO:0000313" key="1">
    <source>
        <dbReference type="EMBL" id="GAF95884.1"/>
    </source>
</evidence>
<feature type="non-terminal residue" evidence="1">
    <location>
        <position position="1"/>
    </location>
</feature>
<gene>
    <name evidence="1" type="ORF">S01H1_24535</name>
</gene>
<comment type="caution">
    <text evidence="1">The sequence shown here is derived from an EMBL/GenBank/DDBJ whole genome shotgun (WGS) entry which is preliminary data.</text>
</comment>
<proteinExistence type="predicted"/>
<organism evidence="1">
    <name type="scientific">marine sediment metagenome</name>
    <dbReference type="NCBI Taxonomy" id="412755"/>
    <lineage>
        <taxon>unclassified sequences</taxon>
        <taxon>metagenomes</taxon>
        <taxon>ecological metagenomes</taxon>
    </lineage>
</organism>
<dbReference type="AlphaFoldDB" id="X0TRP4"/>
<sequence>LTEVILPLSLSQGQDSNPLTEVILPLSRPYSYRCPE</sequence>
<reference evidence="1" key="1">
    <citation type="journal article" date="2014" name="Front. Microbiol.">
        <title>High frequency of phylogenetically diverse reductive dehalogenase-homologous genes in deep subseafloor sedimentary metagenomes.</title>
        <authorList>
            <person name="Kawai M."/>
            <person name="Futagami T."/>
            <person name="Toyoda A."/>
            <person name="Takaki Y."/>
            <person name="Nishi S."/>
            <person name="Hori S."/>
            <person name="Arai W."/>
            <person name="Tsubouchi T."/>
            <person name="Morono Y."/>
            <person name="Uchiyama I."/>
            <person name="Ito T."/>
            <person name="Fujiyama A."/>
            <person name="Inagaki F."/>
            <person name="Takami H."/>
        </authorList>
    </citation>
    <scope>NUCLEOTIDE SEQUENCE</scope>
    <source>
        <strain evidence="1">Expedition CK06-06</strain>
    </source>
</reference>